<dbReference type="EMBL" id="CP010994">
    <property type="protein sequence ID" value="AMN36764.1"/>
    <property type="molecule type" value="Genomic_DNA"/>
</dbReference>
<evidence type="ECO:0000313" key="2">
    <source>
        <dbReference type="Proteomes" id="UP000070260"/>
    </source>
</evidence>
<dbReference type="OrthoDB" id="1678534at2"/>
<reference evidence="1 2" key="1">
    <citation type="journal article" date="2016" name="PLoS ONE">
        <title>Plasmid Characterization and Chromosome Analysis of Two netF+ Clostridium perfringens Isolates Associated with Foal and Canine Necrotizing Enteritis.</title>
        <authorList>
            <person name="Mehdizadeh Gohari I."/>
            <person name="Kropinski A.M."/>
            <person name="Weese S.J."/>
            <person name="Parreira V.R."/>
            <person name="Whitehead A.E."/>
            <person name="Boerlin P."/>
            <person name="Prescott J.F."/>
        </authorList>
    </citation>
    <scope>NUCLEOTIDE SEQUENCE [LARGE SCALE GENOMIC DNA]</scope>
    <source>
        <strain evidence="1 2">JP838</strain>
    </source>
</reference>
<sequence length="202" mass="22726">MSKQVYISADYDRLNGDQDVVDELNKWGSDNLHKVDFIDMSKVSSGTVANSDDCRICDLKAEFNRQINASSAVIFVVGDMTSSRTAGSGCERASKEQWQCSCTPYKQNTNGTKACKVYSTSKCGENDNYGNINGCSYLRHEFEQAKKKKKTIIIVYNSTRNELNWLPSYMNGYGNDAKPFWKKDSNGKKVGDYSYIKEVLGF</sequence>
<dbReference type="PATRIC" id="fig|1502.177.peg.2774"/>
<dbReference type="Proteomes" id="UP000070260">
    <property type="component" value="Chromosome"/>
</dbReference>
<evidence type="ECO:0000313" key="1">
    <source>
        <dbReference type="EMBL" id="AMN36764.1"/>
    </source>
</evidence>
<protein>
    <recommendedName>
        <fullName evidence="3">MTH538 TIR-like domain (DUF1863)</fullName>
    </recommendedName>
</protein>
<dbReference type="AlphaFoldDB" id="A0A127ELC2"/>
<accession>A0A127ELC2</accession>
<gene>
    <name evidence="1" type="ORF">JFP838_13760</name>
</gene>
<organism evidence="1 2">
    <name type="scientific">Clostridium perfringens</name>
    <dbReference type="NCBI Taxonomy" id="1502"/>
    <lineage>
        <taxon>Bacteria</taxon>
        <taxon>Bacillati</taxon>
        <taxon>Bacillota</taxon>
        <taxon>Clostridia</taxon>
        <taxon>Eubacteriales</taxon>
        <taxon>Clostridiaceae</taxon>
        <taxon>Clostridium</taxon>
    </lineage>
</organism>
<evidence type="ECO:0008006" key="3">
    <source>
        <dbReference type="Google" id="ProtNLM"/>
    </source>
</evidence>
<proteinExistence type="predicted"/>
<name>A0A127ELC2_CLOPF</name>